<dbReference type="CDD" id="cd04301">
    <property type="entry name" value="NAT_SF"/>
    <property type="match status" value="1"/>
</dbReference>
<dbReference type="PROSITE" id="PS51186">
    <property type="entry name" value="GNAT"/>
    <property type="match status" value="1"/>
</dbReference>
<protein>
    <submittedName>
        <fullName evidence="2">N-acetyltransferase</fullName>
    </submittedName>
</protein>
<evidence type="ECO:0000259" key="1">
    <source>
        <dbReference type="PROSITE" id="PS51186"/>
    </source>
</evidence>
<dbReference type="Proteomes" id="UP000291981">
    <property type="component" value="Unassembled WGS sequence"/>
</dbReference>
<accession>A0A4Q8QM97</accession>
<dbReference type="EMBL" id="SGIU01000001">
    <property type="protein sequence ID" value="TAI49426.1"/>
    <property type="molecule type" value="Genomic_DNA"/>
</dbReference>
<feature type="domain" description="N-acetyltransferase" evidence="1">
    <location>
        <begin position="31"/>
        <end position="189"/>
    </location>
</feature>
<keyword evidence="2" id="KW-0808">Transferase</keyword>
<dbReference type="GO" id="GO:0016747">
    <property type="term" value="F:acyltransferase activity, transferring groups other than amino-acyl groups"/>
    <property type="evidence" value="ECO:0007669"/>
    <property type="project" value="InterPro"/>
</dbReference>
<proteinExistence type="predicted"/>
<dbReference type="AlphaFoldDB" id="A0A4Q8QM97"/>
<keyword evidence="3" id="KW-1185">Reference proteome</keyword>
<dbReference type="OrthoDB" id="9800604at2"/>
<organism evidence="2 3">
    <name type="scientific">Flagellimonas allohymeniacidonis</name>
    <dbReference type="NCBI Taxonomy" id="2517819"/>
    <lineage>
        <taxon>Bacteria</taxon>
        <taxon>Pseudomonadati</taxon>
        <taxon>Bacteroidota</taxon>
        <taxon>Flavobacteriia</taxon>
        <taxon>Flavobacteriales</taxon>
        <taxon>Flavobacteriaceae</taxon>
        <taxon>Flagellimonas</taxon>
    </lineage>
</organism>
<name>A0A4Q8QM97_9FLAO</name>
<sequence length="189" mass="22106">MGTFLRPRRWRKTLILVQVHLESVTSDSVDIYIKVGEKSYRQHYLHLWPNEDPTNYISTSFTRDVVSEELKDSNMENFLVKTDEDIVGILKLIWDKALDEYSAEKSLLVEKVYLLNEYSGKGYGAQLFDLIEVYAKKLGKTLIWLDTMQKGAQLNFYQKNGYEIKRASLLTLPGAKEEERPMWIMTKKI</sequence>
<evidence type="ECO:0000313" key="2">
    <source>
        <dbReference type="EMBL" id="TAI49426.1"/>
    </source>
</evidence>
<evidence type="ECO:0000313" key="3">
    <source>
        <dbReference type="Proteomes" id="UP000291981"/>
    </source>
</evidence>
<reference evidence="2 3" key="1">
    <citation type="submission" date="2019-02" db="EMBL/GenBank/DDBJ databases">
        <title>Draft genome sequence of Muricauda sp. 176CP4-71.</title>
        <authorList>
            <person name="Park J.-S."/>
        </authorList>
    </citation>
    <scope>NUCLEOTIDE SEQUENCE [LARGE SCALE GENOMIC DNA]</scope>
    <source>
        <strain evidence="2 3">176CP4-71</strain>
    </source>
</reference>
<comment type="caution">
    <text evidence="2">The sequence shown here is derived from an EMBL/GenBank/DDBJ whole genome shotgun (WGS) entry which is preliminary data.</text>
</comment>
<dbReference type="Pfam" id="PF00583">
    <property type="entry name" value="Acetyltransf_1"/>
    <property type="match status" value="1"/>
</dbReference>
<dbReference type="InterPro" id="IPR016181">
    <property type="entry name" value="Acyl_CoA_acyltransferase"/>
</dbReference>
<dbReference type="SUPFAM" id="SSF55729">
    <property type="entry name" value="Acyl-CoA N-acyltransferases (Nat)"/>
    <property type="match status" value="1"/>
</dbReference>
<dbReference type="Gene3D" id="3.40.630.30">
    <property type="match status" value="1"/>
</dbReference>
<gene>
    <name evidence="2" type="ORF">EW142_06400</name>
</gene>
<dbReference type="InterPro" id="IPR000182">
    <property type="entry name" value="GNAT_dom"/>
</dbReference>